<dbReference type="GO" id="GO:0060285">
    <property type="term" value="P:cilium-dependent cell motility"/>
    <property type="evidence" value="ECO:0007669"/>
    <property type="project" value="TreeGrafter"/>
</dbReference>
<dbReference type="InterPro" id="IPR027370">
    <property type="entry name" value="Znf-RING_euk"/>
</dbReference>
<dbReference type="InterPro" id="IPR000315">
    <property type="entry name" value="Znf_B-box"/>
</dbReference>
<dbReference type="InterPro" id="IPR039750">
    <property type="entry name" value="DRC1/DRC2"/>
</dbReference>
<dbReference type="Gene3D" id="3.30.40.10">
    <property type="entry name" value="Zinc/RING finger domain, C3HC4 (zinc finger)"/>
    <property type="match status" value="1"/>
</dbReference>
<dbReference type="AlphaFoldDB" id="A0A493THU7"/>
<dbReference type="GO" id="GO:0070286">
    <property type="term" value="P:axonemal dynein complex assembly"/>
    <property type="evidence" value="ECO:0007669"/>
    <property type="project" value="InterPro"/>
</dbReference>
<dbReference type="SMART" id="SM00184">
    <property type="entry name" value="RING"/>
    <property type="match status" value="1"/>
</dbReference>
<dbReference type="GO" id="GO:0005858">
    <property type="term" value="C:axonemal dynein complex"/>
    <property type="evidence" value="ECO:0007669"/>
    <property type="project" value="InterPro"/>
</dbReference>
<dbReference type="PROSITE" id="PS50119">
    <property type="entry name" value="ZF_BBOX"/>
    <property type="match status" value="1"/>
</dbReference>
<dbReference type="GeneTree" id="ENSGT00940000160868"/>
<dbReference type="PANTHER" id="PTHR21625">
    <property type="entry name" value="NYD-SP28 PROTEIN"/>
    <property type="match status" value="1"/>
</dbReference>
<dbReference type="InterPro" id="IPR001841">
    <property type="entry name" value="Znf_RING"/>
</dbReference>
<evidence type="ECO:0000256" key="1">
    <source>
        <dbReference type="ARBA" id="ARBA00022723"/>
    </source>
</evidence>
<feature type="region of interest" description="Disordered" evidence="5">
    <location>
        <begin position="51"/>
        <end position="109"/>
    </location>
</feature>
<dbReference type="CDD" id="cd16599">
    <property type="entry name" value="RING-HC_TRIM35_C-IV"/>
    <property type="match status" value="1"/>
</dbReference>
<dbReference type="GO" id="GO:0008270">
    <property type="term" value="F:zinc ion binding"/>
    <property type="evidence" value="ECO:0007669"/>
    <property type="project" value="UniProtKB-KW"/>
</dbReference>
<dbReference type="PROSITE" id="PS50089">
    <property type="entry name" value="ZF_RING_2"/>
    <property type="match status" value="1"/>
</dbReference>
<feature type="domain" description="B box-type" evidence="7">
    <location>
        <begin position="487"/>
        <end position="528"/>
    </location>
</feature>
<evidence type="ECO:0000259" key="6">
    <source>
        <dbReference type="PROSITE" id="PS50089"/>
    </source>
</evidence>
<evidence type="ECO:0000256" key="3">
    <source>
        <dbReference type="ARBA" id="ARBA00022833"/>
    </source>
</evidence>
<keyword evidence="9" id="KW-1185">Reference proteome</keyword>
<dbReference type="Gene3D" id="3.30.160.60">
    <property type="entry name" value="Classic Zinc Finger"/>
    <property type="match status" value="1"/>
</dbReference>
<protein>
    <submittedName>
        <fullName evidence="8">Uncharacterized protein</fullName>
    </submittedName>
</protein>
<dbReference type="STRING" id="8840.ENSAPLP00000025240"/>
<evidence type="ECO:0000256" key="5">
    <source>
        <dbReference type="SAM" id="MobiDB-lite"/>
    </source>
</evidence>
<dbReference type="SUPFAM" id="SSF57850">
    <property type="entry name" value="RING/U-box"/>
    <property type="match status" value="1"/>
</dbReference>
<dbReference type="Pfam" id="PF14775">
    <property type="entry name" value="NYD-SP28_assoc"/>
    <property type="match status" value="1"/>
</dbReference>
<name>A0A493THU7_ANAPP</name>
<dbReference type="Proteomes" id="UP000016666">
    <property type="component" value="Chromosome 3"/>
</dbReference>
<feature type="compositionally biased region" description="Basic and acidic residues" evidence="5">
    <location>
        <begin position="57"/>
        <end position="104"/>
    </location>
</feature>
<keyword evidence="3" id="KW-0862">Zinc</keyword>
<dbReference type="InterPro" id="IPR029440">
    <property type="entry name" value="DRC1_C"/>
</dbReference>
<dbReference type="PANTHER" id="PTHR21625:SF1">
    <property type="entry name" value="DYNEIN REGULATORY COMPLEX PROTEIN 1"/>
    <property type="match status" value="1"/>
</dbReference>
<feature type="domain" description="RING-type" evidence="6">
    <location>
        <begin position="417"/>
        <end position="456"/>
    </location>
</feature>
<keyword evidence="1" id="KW-0479">Metal-binding</keyword>
<dbReference type="SMART" id="SM00336">
    <property type="entry name" value="BBOX"/>
    <property type="match status" value="1"/>
</dbReference>
<sequence length="626" mass="69054">ASSHPGLFGVLSRSQGTTGISLVAPTVASAGLGSTVKASKDFCSPFFCVSESSCGGEEEKTKEEEKEKEEVGRGEGGKENIAKAEKEEVSDRERRKESTAKAGDRVTPLPNISKKTAKRILELLSDESGFLIERKLLRPLRALGKHERTLLRLDSIFSALEIDSEDELQRLVDFFLKFKAQEAPLSQGSPGGEDVPDLGEDRAGSEAGELKSPQGPLDPLPSACIHADDVLRILRAFVRGFDKPREKSRAEKEALQVRDSSKDGEYWEALAHVIPETTLKLWDALLVALEEYYNVLTRRASLLAELAELQQQNLELCLMLERYSTSGVTSKLLSPPVQRLDLELLCPWGARPAPSSAFGMLPAPARPPHRSARRRGRCKRCRSPSVSAMEKATSPPPGSSVILASSSASTLKEELLCPICYEPFREAVTLCCGHNFCKGCVSRSWEHQYHLCPVCKEPASPDDLHVNHTLSNLVEMILKEEGQRRGRPAALCTVHHEEAKLFCLDDKELACFSCQSSKQHEGHKMRPVQETAADFRAKLKNMETSLRDKVKISALKEGFTPIMPQFSAVCPVHPRDVAPPRIPQLQLPINRQIQAGKALNQPKSLWQQQAAPIHSLSFSRRAAATL</sequence>
<reference evidence="8" key="3">
    <citation type="submission" date="2025-09" db="UniProtKB">
        <authorList>
            <consortium name="Ensembl"/>
        </authorList>
    </citation>
    <scope>IDENTIFICATION</scope>
</reference>
<dbReference type="InterPro" id="IPR013083">
    <property type="entry name" value="Znf_RING/FYVE/PHD"/>
</dbReference>
<organism evidence="8 9">
    <name type="scientific">Anas platyrhynchos platyrhynchos</name>
    <name type="common">Northern mallard</name>
    <dbReference type="NCBI Taxonomy" id="8840"/>
    <lineage>
        <taxon>Eukaryota</taxon>
        <taxon>Metazoa</taxon>
        <taxon>Chordata</taxon>
        <taxon>Craniata</taxon>
        <taxon>Vertebrata</taxon>
        <taxon>Euteleostomi</taxon>
        <taxon>Archelosauria</taxon>
        <taxon>Archosauria</taxon>
        <taxon>Dinosauria</taxon>
        <taxon>Saurischia</taxon>
        <taxon>Theropoda</taxon>
        <taxon>Coelurosauria</taxon>
        <taxon>Aves</taxon>
        <taxon>Neognathae</taxon>
        <taxon>Galloanserae</taxon>
        <taxon>Anseriformes</taxon>
        <taxon>Anatidae</taxon>
        <taxon>Anatinae</taxon>
        <taxon>Anas</taxon>
    </lineage>
</organism>
<feature type="region of interest" description="Disordered" evidence="5">
    <location>
        <begin position="184"/>
        <end position="219"/>
    </location>
</feature>
<evidence type="ECO:0000259" key="7">
    <source>
        <dbReference type="PROSITE" id="PS50119"/>
    </source>
</evidence>
<proteinExistence type="predicted"/>
<dbReference type="PROSITE" id="PS00518">
    <property type="entry name" value="ZF_RING_1"/>
    <property type="match status" value="1"/>
</dbReference>
<dbReference type="InterPro" id="IPR017907">
    <property type="entry name" value="Znf_RING_CS"/>
</dbReference>
<evidence type="ECO:0000256" key="2">
    <source>
        <dbReference type="ARBA" id="ARBA00022771"/>
    </source>
</evidence>
<dbReference type="GO" id="GO:0003352">
    <property type="term" value="P:regulation of cilium movement"/>
    <property type="evidence" value="ECO:0007669"/>
    <property type="project" value="TreeGrafter"/>
</dbReference>
<dbReference type="SUPFAM" id="SSF57845">
    <property type="entry name" value="B-box zinc-binding domain"/>
    <property type="match status" value="1"/>
</dbReference>
<keyword evidence="2 4" id="KW-0863">Zinc-finger</keyword>
<reference evidence="8 9" key="1">
    <citation type="submission" date="2017-10" db="EMBL/GenBank/DDBJ databases">
        <title>A new Pekin duck reference genome.</title>
        <authorList>
            <person name="Hou Z.-C."/>
            <person name="Zhou Z.-K."/>
            <person name="Zhu F."/>
            <person name="Hou S.-S."/>
        </authorList>
    </citation>
    <scope>NUCLEOTIDE SEQUENCE [LARGE SCALE GENOMIC DNA]</scope>
</reference>
<reference evidence="8" key="2">
    <citation type="submission" date="2025-08" db="UniProtKB">
        <authorList>
            <consortium name="Ensembl"/>
        </authorList>
    </citation>
    <scope>IDENTIFICATION</scope>
</reference>
<evidence type="ECO:0000313" key="8">
    <source>
        <dbReference type="Ensembl" id="ENSAPLP00000025240.1"/>
    </source>
</evidence>
<accession>A0A493THU7</accession>
<dbReference type="Pfam" id="PF13445">
    <property type="entry name" value="zf-RING_UBOX"/>
    <property type="match status" value="1"/>
</dbReference>
<evidence type="ECO:0000256" key="4">
    <source>
        <dbReference type="PROSITE-ProRule" id="PRU00024"/>
    </source>
</evidence>
<evidence type="ECO:0000313" key="9">
    <source>
        <dbReference type="Proteomes" id="UP000016666"/>
    </source>
</evidence>
<dbReference type="Ensembl" id="ENSAPLT00000040445.1">
    <property type="protein sequence ID" value="ENSAPLP00000025240.1"/>
    <property type="gene ID" value="ENSAPLG00000022349.1"/>
</dbReference>
<dbReference type="Pfam" id="PF00643">
    <property type="entry name" value="zf-B_box"/>
    <property type="match status" value="1"/>
</dbReference>